<evidence type="ECO:0000256" key="1">
    <source>
        <dbReference type="SAM" id="MobiDB-lite"/>
    </source>
</evidence>
<dbReference type="AlphaFoldDB" id="A0A409VHJ5"/>
<name>A0A409VHJ5_9AGAR</name>
<dbReference type="EMBL" id="NHTK01006059">
    <property type="protein sequence ID" value="PPQ65744.1"/>
    <property type="molecule type" value="Genomic_DNA"/>
</dbReference>
<protein>
    <submittedName>
        <fullName evidence="2">Uncharacterized protein</fullName>
    </submittedName>
</protein>
<evidence type="ECO:0000313" key="2">
    <source>
        <dbReference type="EMBL" id="PPQ65744.1"/>
    </source>
</evidence>
<evidence type="ECO:0000313" key="3">
    <source>
        <dbReference type="Proteomes" id="UP000284842"/>
    </source>
</evidence>
<feature type="compositionally biased region" description="Polar residues" evidence="1">
    <location>
        <begin position="330"/>
        <end position="339"/>
    </location>
</feature>
<dbReference type="Proteomes" id="UP000284842">
    <property type="component" value="Unassembled WGS sequence"/>
</dbReference>
<feature type="compositionally biased region" description="Low complexity" evidence="1">
    <location>
        <begin position="597"/>
        <end position="607"/>
    </location>
</feature>
<comment type="caution">
    <text evidence="2">The sequence shown here is derived from an EMBL/GenBank/DDBJ whole genome shotgun (WGS) entry which is preliminary data.</text>
</comment>
<feature type="region of interest" description="Disordered" evidence="1">
    <location>
        <begin position="52"/>
        <end position="112"/>
    </location>
</feature>
<reference evidence="2 3" key="1">
    <citation type="journal article" date="2018" name="Evol. Lett.">
        <title>Horizontal gene cluster transfer increased hallucinogenic mushroom diversity.</title>
        <authorList>
            <person name="Reynolds H.T."/>
            <person name="Vijayakumar V."/>
            <person name="Gluck-Thaler E."/>
            <person name="Korotkin H.B."/>
            <person name="Matheny P.B."/>
            <person name="Slot J.C."/>
        </authorList>
    </citation>
    <scope>NUCLEOTIDE SEQUENCE [LARGE SCALE GENOMIC DNA]</scope>
    <source>
        <strain evidence="2 3">2629</strain>
    </source>
</reference>
<feature type="compositionally biased region" description="Polar residues" evidence="1">
    <location>
        <begin position="271"/>
        <end position="280"/>
    </location>
</feature>
<dbReference type="InParanoid" id="A0A409VHJ5"/>
<feature type="compositionally biased region" description="Polar residues" evidence="1">
    <location>
        <begin position="215"/>
        <end position="233"/>
    </location>
</feature>
<feature type="compositionally biased region" description="Low complexity" evidence="1">
    <location>
        <begin position="174"/>
        <end position="185"/>
    </location>
</feature>
<feature type="region of interest" description="Disordered" evidence="1">
    <location>
        <begin position="372"/>
        <end position="405"/>
    </location>
</feature>
<feature type="compositionally biased region" description="Low complexity" evidence="1">
    <location>
        <begin position="340"/>
        <end position="350"/>
    </location>
</feature>
<feature type="region of interest" description="Disordered" evidence="1">
    <location>
        <begin position="430"/>
        <end position="453"/>
    </location>
</feature>
<feature type="compositionally biased region" description="Low complexity" evidence="1">
    <location>
        <begin position="86"/>
        <end position="96"/>
    </location>
</feature>
<accession>A0A409VHJ5</accession>
<feature type="region of interest" description="Disordered" evidence="1">
    <location>
        <begin position="505"/>
        <end position="525"/>
    </location>
</feature>
<proteinExistence type="predicted"/>
<dbReference type="OrthoDB" id="3246206at2759"/>
<sequence>MPAPVVYVFAIIGTVAAGIAFKEFVFDPHIAPAIERWKAEYDANRRRRREEPLLAQEVSQNGSGSRLRDGKQVRRGPTTGRLFDNSGHSRSVSSSSAIIDHGKSPSFQSGDVELRNFAAPEVKEWRSEMSSSTGQDMRQRRNIVSGPSSLDESIQPLSGYEPLSPSRTHVILEPTDPSTPTTISEPPSPLRRPSGLTPLMSSSDEQGPENAPSPLRSSITYSDSLSNSGTNPFESDEDVAHIQRTPPASRSPLAQLPTPSNSPPTRLMSPSIMSQSQTIPSAHHGMGHHVPSLSQSYPQELDYEHGLELLSPPSSRSESPFSMAGMSPDMRSNASSRQGPSSTTLSPSPLAMNLGNESFDTLSPAVQPQVLQGTSIPSSAPSSNSSVRSNSPKQGTRSGTESTASSTYLSFVEDDNASLRSFPQPYAHLGNSHGFENSASTLQQSASVSPGPAVGPIQHSSSLDGLGLFSNTLFPVPPRQPITPAAPPATQTQYFLNEQLSVGAGNRDPSYFRPHSVASSTSMTSHSRFETASSAGFVTLSANSHSNVSSAANSRAGSSLGVLSAGSMSADERETLSDLDFMSDYAASDVGGEAHSESGWSFASESSDGVRGSPRVGLARAAGLPSPSNQYTRR</sequence>
<gene>
    <name evidence="2" type="ORF">CVT24_011777</name>
</gene>
<organism evidence="2 3">
    <name type="scientific">Panaeolus cyanescens</name>
    <dbReference type="NCBI Taxonomy" id="181874"/>
    <lineage>
        <taxon>Eukaryota</taxon>
        <taxon>Fungi</taxon>
        <taxon>Dikarya</taxon>
        <taxon>Basidiomycota</taxon>
        <taxon>Agaricomycotina</taxon>
        <taxon>Agaricomycetes</taxon>
        <taxon>Agaricomycetidae</taxon>
        <taxon>Agaricales</taxon>
        <taxon>Agaricineae</taxon>
        <taxon>Galeropsidaceae</taxon>
        <taxon>Panaeolus</taxon>
    </lineage>
</organism>
<feature type="compositionally biased region" description="Polar residues" evidence="1">
    <location>
        <begin position="434"/>
        <end position="448"/>
    </location>
</feature>
<feature type="region of interest" description="Disordered" evidence="1">
    <location>
        <begin position="309"/>
        <end position="360"/>
    </location>
</feature>
<feature type="compositionally biased region" description="Low complexity" evidence="1">
    <location>
        <begin position="309"/>
        <end position="322"/>
    </location>
</feature>
<feature type="region of interest" description="Disordered" evidence="1">
    <location>
        <begin position="590"/>
        <end position="634"/>
    </location>
</feature>
<feature type="region of interest" description="Disordered" evidence="1">
    <location>
        <begin position="125"/>
        <end position="294"/>
    </location>
</feature>
<feature type="compositionally biased region" description="Polar residues" evidence="1">
    <location>
        <begin position="393"/>
        <end position="405"/>
    </location>
</feature>
<feature type="compositionally biased region" description="Polar residues" evidence="1">
    <location>
        <begin position="145"/>
        <end position="156"/>
    </location>
</feature>
<feature type="compositionally biased region" description="Low complexity" evidence="1">
    <location>
        <begin position="375"/>
        <end position="392"/>
    </location>
</feature>
<feature type="compositionally biased region" description="Low complexity" evidence="1">
    <location>
        <begin position="515"/>
        <end position="525"/>
    </location>
</feature>
<keyword evidence="3" id="KW-1185">Reference proteome</keyword>